<proteinExistence type="predicted"/>
<evidence type="ECO:0000313" key="2">
    <source>
        <dbReference type="Proteomes" id="UP000001307"/>
    </source>
</evidence>
<accession>E4WT80</accession>
<evidence type="ECO:0000313" key="1">
    <source>
        <dbReference type="EMBL" id="CBY06883.1"/>
    </source>
</evidence>
<reference evidence="1" key="1">
    <citation type="journal article" date="2010" name="Science">
        <title>Plasticity of animal genome architecture unmasked by rapid evolution of a pelagic tunicate.</title>
        <authorList>
            <person name="Denoeud F."/>
            <person name="Henriet S."/>
            <person name="Mungpakdee S."/>
            <person name="Aury J.M."/>
            <person name="Da Silva C."/>
            <person name="Brinkmann H."/>
            <person name="Mikhaleva J."/>
            <person name="Olsen L.C."/>
            <person name="Jubin C."/>
            <person name="Canestro C."/>
            <person name="Bouquet J.M."/>
            <person name="Danks G."/>
            <person name="Poulain J."/>
            <person name="Campsteijn C."/>
            <person name="Adamski M."/>
            <person name="Cross I."/>
            <person name="Yadetie F."/>
            <person name="Muffato M."/>
            <person name="Louis A."/>
            <person name="Butcher S."/>
            <person name="Tsagkogeorga G."/>
            <person name="Konrad A."/>
            <person name="Singh S."/>
            <person name="Jensen M.F."/>
            <person name="Cong E.H."/>
            <person name="Eikeseth-Otteraa H."/>
            <person name="Noel B."/>
            <person name="Anthouard V."/>
            <person name="Porcel B.M."/>
            <person name="Kachouri-Lafond R."/>
            <person name="Nishino A."/>
            <person name="Ugolini M."/>
            <person name="Chourrout P."/>
            <person name="Nishida H."/>
            <person name="Aasland R."/>
            <person name="Huzurbazar S."/>
            <person name="Westhof E."/>
            <person name="Delsuc F."/>
            <person name="Lehrach H."/>
            <person name="Reinhardt R."/>
            <person name="Weissenbach J."/>
            <person name="Roy S.W."/>
            <person name="Artiguenave F."/>
            <person name="Postlethwait J.H."/>
            <person name="Manak J.R."/>
            <person name="Thompson E.M."/>
            <person name="Jaillon O."/>
            <person name="Du Pasquier L."/>
            <person name="Boudinot P."/>
            <person name="Liberles D.A."/>
            <person name="Volff J.N."/>
            <person name="Philippe H."/>
            <person name="Lenhard B."/>
            <person name="Roest Crollius H."/>
            <person name="Wincker P."/>
            <person name="Chourrout D."/>
        </authorList>
    </citation>
    <scope>NUCLEOTIDE SEQUENCE [LARGE SCALE GENOMIC DNA]</scope>
</reference>
<organism evidence="1">
    <name type="scientific">Oikopleura dioica</name>
    <name type="common">Tunicate</name>
    <dbReference type="NCBI Taxonomy" id="34765"/>
    <lineage>
        <taxon>Eukaryota</taxon>
        <taxon>Metazoa</taxon>
        <taxon>Chordata</taxon>
        <taxon>Tunicata</taxon>
        <taxon>Appendicularia</taxon>
        <taxon>Copelata</taxon>
        <taxon>Oikopleuridae</taxon>
        <taxon>Oikopleura</taxon>
    </lineage>
</organism>
<name>E4WT80_OIKDI</name>
<gene>
    <name evidence="1" type="ORF">GSOID_T00005955001</name>
</gene>
<sequence length="231" mass="26406">MLKNLSCFLAVYSLPNSKDCPEFWHFNEATNACELSKQLFNIQCHEDGVKITFSENIDLSETSISGCETDHFQRDAESNKIFVNFSKCATTQFLQDRVIVSNQLVFGKEEYRVPIECSYMMSDDVAIQTAPQSRENRLRRSSTPAKAIGNAFFTVNLEYFDKKFEKILEPEVALTVGEYANVEISLNQKIKGIELGLSNCTVFDPSAKNNAQLTRQENIYRHQNRLKFLLV</sequence>
<dbReference type="InParanoid" id="E4WT80"/>
<protein>
    <submittedName>
        <fullName evidence="1">Uncharacterized protein</fullName>
    </submittedName>
</protein>
<dbReference type="AlphaFoldDB" id="E4WT80"/>
<dbReference type="EMBL" id="FN653016">
    <property type="protein sequence ID" value="CBY06883.1"/>
    <property type="molecule type" value="Genomic_DNA"/>
</dbReference>
<dbReference type="Proteomes" id="UP000001307">
    <property type="component" value="Unassembled WGS sequence"/>
</dbReference>
<keyword evidence="2" id="KW-1185">Reference proteome</keyword>